<dbReference type="OrthoDB" id="9795204at2"/>
<evidence type="ECO:0008006" key="3">
    <source>
        <dbReference type="Google" id="ProtNLM"/>
    </source>
</evidence>
<evidence type="ECO:0000313" key="2">
    <source>
        <dbReference type="Proteomes" id="UP000182264"/>
    </source>
</evidence>
<gene>
    <name evidence="1" type="ORF">A7E75_09090</name>
</gene>
<accession>A0A1L3GGU4</accession>
<proteinExistence type="predicted"/>
<sequence length="169" mass="18204">MEAALQMRESVPLTEEQQRCMDLYDAEDLLVMALADAAKGKGLSRIDEIARFARAAGYSRLGIAHCVAVREAAQRLEERLALEGFEVSRVDCKVCKLPAAALSPGGRGISCNPIGQARQLAQADTQLNISLGLCLGHDLLFAKHSRAPVTTLIVKDRSNGHNPLLALIS</sequence>
<name>A0A1L3GGU4_SYNAC</name>
<dbReference type="AlphaFoldDB" id="A0A1L3GGU4"/>
<organism evidence="1 2">
    <name type="scientific">Syntrophotalea acetylenica</name>
    <name type="common">Pelobacter acetylenicus</name>
    <dbReference type="NCBI Taxonomy" id="29542"/>
    <lineage>
        <taxon>Bacteria</taxon>
        <taxon>Pseudomonadati</taxon>
        <taxon>Thermodesulfobacteriota</taxon>
        <taxon>Desulfuromonadia</taxon>
        <taxon>Desulfuromonadales</taxon>
        <taxon>Syntrophotaleaceae</taxon>
        <taxon>Syntrophotalea</taxon>
    </lineage>
</organism>
<dbReference type="InterPro" id="IPR014997">
    <property type="entry name" value="DUF1847"/>
</dbReference>
<evidence type="ECO:0000313" key="1">
    <source>
        <dbReference type="EMBL" id="APG25156.1"/>
    </source>
</evidence>
<protein>
    <recommendedName>
        <fullName evidence="3">Metal-binding protein</fullName>
    </recommendedName>
</protein>
<dbReference type="Proteomes" id="UP000182264">
    <property type="component" value="Chromosome"/>
</dbReference>
<reference evidence="1 2" key="1">
    <citation type="journal article" date="2017" name="Genome Announc.">
        <title>Complete Genome Sequences of Two Acetylene-Fermenting Pelobacter acetylenicus Strains.</title>
        <authorList>
            <person name="Sutton J.M."/>
            <person name="Baesman S.M."/>
            <person name="Fierst J.L."/>
            <person name="Poret-Peterson A.T."/>
            <person name="Oremland R.S."/>
            <person name="Dunlap D.S."/>
            <person name="Akob D.M."/>
        </authorList>
    </citation>
    <scope>NUCLEOTIDE SEQUENCE [LARGE SCALE GENOMIC DNA]</scope>
    <source>
        <strain evidence="1 2">DSM 3247</strain>
    </source>
</reference>
<dbReference type="RefSeq" id="WP_072287005.1">
    <property type="nucleotide sequence ID" value="NZ_CP015455.1"/>
</dbReference>
<keyword evidence="2" id="KW-1185">Reference proteome</keyword>
<dbReference type="STRING" id="29542.A6070_03065"/>
<dbReference type="EMBL" id="CP015518">
    <property type="protein sequence ID" value="APG25156.1"/>
    <property type="molecule type" value="Genomic_DNA"/>
</dbReference>
<dbReference type="Pfam" id="PF08901">
    <property type="entry name" value="DUF1847"/>
    <property type="match status" value="1"/>
</dbReference>